<proteinExistence type="predicted"/>
<dbReference type="InterPro" id="IPR011006">
    <property type="entry name" value="CheY-like_superfamily"/>
</dbReference>
<dbReference type="Pfam" id="PF00072">
    <property type="entry name" value="Response_reg"/>
    <property type="match status" value="1"/>
</dbReference>
<dbReference type="RefSeq" id="WP_310266729.1">
    <property type="nucleotide sequence ID" value="NZ_JAVDXU010000002.1"/>
</dbReference>
<gene>
    <name evidence="3" type="ORF">J2X20_003296</name>
</gene>
<dbReference type="Gene3D" id="3.40.50.2300">
    <property type="match status" value="1"/>
</dbReference>
<dbReference type="EMBL" id="JAVDXU010000002">
    <property type="protein sequence ID" value="MDR7270638.1"/>
    <property type="molecule type" value="Genomic_DNA"/>
</dbReference>
<comment type="caution">
    <text evidence="1">Lacks conserved residue(s) required for the propagation of feature annotation.</text>
</comment>
<dbReference type="PROSITE" id="PS50110">
    <property type="entry name" value="RESPONSE_REGULATORY"/>
    <property type="match status" value="1"/>
</dbReference>
<name>A0ABU1YP51_ROSSA</name>
<comment type="caution">
    <text evidence="3">The sequence shown here is derived from an EMBL/GenBank/DDBJ whole genome shotgun (WGS) entry which is preliminary data.</text>
</comment>
<accession>A0ABU1YP51</accession>
<evidence type="ECO:0000259" key="2">
    <source>
        <dbReference type="PROSITE" id="PS50110"/>
    </source>
</evidence>
<keyword evidence="4" id="KW-1185">Reference proteome</keyword>
<dbReference type="InterPro" id="IPR001789">
    <property type="entry name" value="Sig_transdc_resp-reg_receiver"/>
</dbReference>
<organism evidence="3 4">
    <name type="scientific">Roseateles saccharophilus</name>
    <name type="common">Pseudomonas saccharophila</name>
    <dbReference type="NCBI Taxonomy" id="304"/>
    <lineage>
        <taxon>Bacteria</taxon>
        <taxon>Pseudomonadati</taxon>
        <taxon>Pseudomonadota</taxon>
        <taxon>Betaproteobacteria</taxon>
        <taxon>Burkholderiales</taxon>
        <taxon>Sphaerotilaceae</taxon>
        <taxon>Roseateles</taxon>
    </lineage>
</organism>
<keyword evidence="3" id="KW-0238">DNA-binding</keyword>
<sequence length="137" mass="14043">MLISDPSEAAPLLLAGTVPDSAAALLREARYRVRSAASAAALLRLAAGEPRPGLILLGETVGDQPGLDLLSRLRDDATTRAVPVLFVSSGGDEELALALGAADCLSLPLRPLVLLARVQAQLTLHQLLARPPAGAAA</sequence>
<evidence type="ECO:0000313" key="4">
    <source>
        <dbReference type="Proteomes" id="UP001180453"/>
    </source>
</evidence>
<evidence type="ECO:0000256" key="1">
    <source>
        <dbReference type="PROSITE-ProRule" id="PRU00169"/>
    </source>
</evidence>
<reference evidence="3 4" key="1">
    <citation type="submission" date="2023-07" db="EMBL/GenBank/DDBJ databases">
        <title>Sorghum-associated microbial communities from plants grown in Nebraska, USA.</title>
        <authorList>
            <person name="Schachtman D."/>
        </authorList>
    </citation>
    <scope>NUCLEOTIDE SEQUENCE [LARGE SCALE GENOMIC DNA]</scope>
    <source>
        <strain evidence="3 4">BE314</strain>
    </source>
</reference>
<evidence type="ECO:0000313" key="3">
    <source>
        <dbReference type="EMBL" id="MDR7270638.1"/>
    </source>
</evidence>
<dbReference type="GO" id="GO:0003677">
    <property type="term" value="F:DNA binding"/>
    <property type="evidence" value="ECO:0007669"/>
    <property type="project" value="UniProtKB-KW"/>
</dbReference>
<dbReference type="SUPFAM" id="SSF52172">
    <property type="entry name" value="CheY-like"/>
    <property type="match status" value="1"/>
</dbReference>
<dbReference type="SMART" id="SM00448">
    <property type="entry name" value="REC"/>
    <property type="match status" value="1"/>
</dbReference>
<feature type="domain" description="Response regulatory" evidence="2">
    <location>
        <begin position="1"/>
        <end position="122"/>
    </location>
</feature>
<dbReference type="Proteomes" id="UP001180453">
    <property type="component" value="Unassembled WGS sequence"/>
</dbReference>
<protein>
    <submittedName>
        <fullName evidence="3">DNA-binding response OmpR family regulator</fullName>
    </submittedName>
</protein>